<gene>
    <name evidence="1" type="ORF">GAGA_2795</name>
</gene>
<sequence length="398" mass="47465">MTLFNFYHQSVDYGKRTQILSNELARDCSVLHRQCYANFLFQNPKIFERLESKKKFRLSWKFTIRICIKVFIHSLFRTFYLFNQARIANKNSLIKAWVDINISEWQDSVEILDCGVLVLPFPISIRRQWRFIKYLRRNNLNYTLYGYKYSLRTLLRFCIQRTPKSLVELEVGAQDYYVSDVVSLGPTKLYVMDDVEFYSHYANSKLIERGFNILFSAHGIGRYSLHYNCTNYTFFNDAQHSFFDEFNFLRKFEIKFKSSGIYDRASILDFTSVCFISQLSKTQTREYNAIEKRVLEVIKRVCPDDVELIFKRHPNSRNLECPEGYLELERLDEYKKTVLFLTLYSTAYYSFQDYGQTILIETKELDSKNIFGNNERIVREEELDTLFSTSEEVITKSF</sequence>
<reference evidence="1 2" key="1">
    <citation type="journal article" date="2014" name="Environ. Microbiol.">
        <title>Comparative genomics of the marine bacterial genus Glaciecola reveals the high degree of genomic diversity and genomic characteristic for cold adaptation.</title>
        <authorList>
            <person name="Qin Q.L."/>
            <person name="Xie B.B."/>
            <person name="Yu Y."/>
            <person name="Shu Y.L."/>
            <person name="Rong J.C."/>
            <person name="Zhang Y.J."/>
            <person name="Zhao D.L."/>
            <person name="Chen X.L."/>
            <person name="Zhang X.Y."/>
            <person name="Chen B."/>
            <person name="Zhou B.C."/>
            <person name="Zhang Y.Z."/>
        </authorList>
    </citation>
    <scope>NUCLEOTIDE SEQUENCE [LARGE SCALE GENOMIC DNA]</scope>
    <source>
        <strain evidence="1 2">NO2</strain>
    </source>
</reference>
<dbReference type="EMBL" id="BAEK01000038">
    <property type="protein sequence ID" value="GAC05634.1"/>
    <property type="molecule type" value="Genomic_DNA"/>
</dbReference>
<organism evidence="1 2">
    <name type="scientific">Paraglaciecola agarilytica NO2</name>
    <dbReference type="NCBI Taxonomy" id="1125747"/>
    <lineage>
        <taxon>Bacteria</taxon>
        <taxon>Pseudomonadati</taxon>
        <taxon>Pseudomonadota</taxon>
        <taxon>Gammaproteobacteria</taxon>
        <taxon>Alteromonadales</taxon>
        <taxon>Alteromonadaceae</taxon>
        <taxon>Paraglaciecola</taxon>
    </lineage>
</organism>
<keyword evidence="2" id="KW-1185">Reference proteome</keyword>
<name>A0ABQ0I8C8_9ALTE</name>
<evidence type="ECO:0000313" key="2">
    <source>
        <dbReference type="Proteomes" id="UP000008372"/>
    </source>
</evidence>
<comment type="caution">
    <text evidence="1">The sequence shown here is derived from an EMBL/GenBank/DDBJ whole genome shotgun (WGS) entry which is preliminary data.</text>
</comment>
<proteinExistence type="predicted"/>
<dbReference type="RefSeq" id="WP_008304376.1">
    <property type="nucleotide sequence ID" value="NZ_BAEK01000038.1"/>
</dbReference>
<evidence type="ECO:0000313" key="1">
    <source>
        <dbReference type="EMBL" id="GAC05634.1"/>
    </source>
</evidence>
<dbReference type="Proteomes" id="UP000008372">
    <property type="component" value="Unassembled WGS sequence"/>
</dbReference>
<accession>A0ABQ0I8C8</accession>
<protein>
    <submittedName>
        <fullName evidence="1">Uncharacterized protein</fullName>
    </submittedName>
</protein>